<evidence type="ECO:0000259" key="6">
    <source>
        <dbReference type="PROSITE" id="PS50923"/>
    </source>
</evidence>
<dbReference type="PANTHER" id="PTHR45785">
    <property type="entry name" value="COMPLEMENT FACTOR H-RELATED"/>
    <property type="match status" value="1"/>
</dbReference>
<dbReference type="SMART" id="SM00032">
    <property type="entry name" value="CCP"/>
    <property type="match status" value="3"/>
</dbReference>
<accession>A0A3Q3JAD1</accession>
<sequence length="291" mass="32677">MTWAPCSASSCSIIMTTEKMHERYLRFVFLIWFPGVLHAQGESCPAPVLDNGYFVLVKENDGKAKLTYACDNGHKPAVEGWWATATCQNGKWSHTPRCIDENDCNPPTIPNAKYTEDANGWYKNGNTIRITCDKGYASKDWRATARCISGSWSSLPICESKSVRCCVDNCGPHPNIPNGDVVQRDLMFLKYQCNANYTLAGPDTVVCYIDGTWSQLPTCTDTSCVFDTALYAGYYIHPSGVEYMKDGERKLFSCIWQNAYIYVQCINKSLSFNQCKYTLHVALHLVLPLCL</sequence>
<comment type="subcellular location">
    <subcellularLocation>
        <location evidence="1">Virion</location>
    </subcellularLocation>
</comment>
<evidence type="ECO:0000256" key="3">
    <source>
        <dbReference type="ARBA" id="ARBA00022729"/>
    </source>
</evidence>
<comment type="caution">
    <text evidence="5">Lacks conserved residue(s) required for the propagation of feature annotation.</text>
</comment>
<evidence type="ECO:0000256" key="1">
    <source>
        <dbReference type="ARBA" id="ARBA00004328"/>
    </source>
</evidence>
<dbReference type="InterPro" id="IPR035976">
    <property type="entry name" value="Sushi/SCR/CCP_sf"/>
</dbReference>
<organism evidence="7 8">
    <name type="scientific">Monopterus albus</name>
    <name type="common">Swamp eel</name>
    <dbReference type="NCBI Taxonomy" id="43700"/>
    <lineage>
        <taxon>Eukaryota</taxon>
        <taxon>Metazoa</taxon>
        <taxon>Chordata</taxon>
        <taxon>Craniata</taxon>
        <taxon>Vertebrata</taxon>
        <taxon>Euteleostomi</taxon>
        <taxon>Actinopterygii</taxon>
        <taxon>Neopterygii</taxon>
        <taxon>Teleostei</taxon>
        <taxon>Neoteleostei</taxon>
        <taxon>Acanthomorphata</taxon>
        <taxon>Anabantaria</taxon>
        <taxon>Synbranchiformes</taxon>
        <taxon>Synbranchidae</taxon>
        <taxon>Monopterus</taxon>
    </lineage>
</organism>
<dbReference type="STRING" id="43700.ENSMALP00000010512"/>
<dbReference type="Pfam" id="PF00084">
    <property type="entry name" value="Sushi"/>
    <property type="match status" value="3"/>
</dbReference>
<protein>
    <recommendedName>
        <fullName evidence="6">Sushi domain-containing protein</fullName>
    </recommendedName>
</protein>
<keyword evidence="2 5" id="KW-0768">Sushi</keyword>
<dbReference type="Proteomes" id="UP000261600">
    <property type="component" value="Unplaced"/>
</dbReference>
<evidence type="ECO:0000256" key="2">
    <source>
        <dbReference type="ARBA" id="ARBA00022659"/>
    </source>
</evidence>
<dbReference type="Ensembl" id="ENSMALT00000010736.1">
    <property type="protein sequence ID" value="ENSMALP00000010512.1"/>
    <property type="gene ID" value="ENSMALG00000007480.1"/>
</dbReference>
<feature type="domain" description="Sushi" evidence="6">
    <location>
        <begin position="102"/>
        <end position="160"/>
    </location>
</feature>
<reference evidence="7" key="2">
    <citation type="submission" date="2025-09" db="UniProtKB">
        <authorList>
            <consortium name="Ensembl"/>
        </authorList>
    </citation>
    <scope>IDENTIFICATION</scope>
</reference>
<dbReference type="PANTHER" id="PTHR45785:SF2">
    <property type="entry name" value="COMPLEMENT FACTOR H-RELATED"/>
    <property type="match status" value="1"/>
</dbReference>
<evidence type="ECO:0000313" key="7">
    <source>
        <dbReference type="Ensembl" id="ENSMALP00000010512.1"/>
    </source>
</evidence>
<keyword evidence="3" id="KW-0732">Signal</keyword>
<dbReference type="AlphaFoldDB" id="A0A3Q3JAD1"/>
<reference evidence="7" key="1">
    <citation type="submission" date="2025-08" db="UniProtKB">
        <authorList>
            <consortium name="Ensembl"/>
        </authorList>
    </citation>
    <scope>IDENTIFICATION</scope>
</reference>
<keyword evidence="4 5" id="KW-1015">Disulfide bond</keyword>
<feature type="disulfide bond" evidence="5">
    <location>
        <begin position="104"/>
        <end position="147"/>
    </location>
</feature>
<feature type="domain" description="Sushi" evidence="6">
    <location>
        <begin position="42"/>
        <end position="100"/>
    </location>
</feature>
<proteinExistence type="predicted"/>
<dbReference type="PROSITE" id="PS50923">
    <property type="entry name" value="SUSHI"/>
    <property type="match status" value="3"/>
</dbReference>
<keyword evidence="8" id="KW-1185">Reference proteome</keyword>
<dbReference type="Gene3D" id="2.10.70.10">
    <property type="entry name" value="Complement Module, domain 1"/>
    <property type="match status" value="3"/>
</dbReference>
<dbReference type="InterPro" id="IPR000436">
    <property type="entry name" value="Sushi_SCR_CCP_dom"/>
</dbReference>
<evidence type="ECO:0000313" key="8">
    <source>
        <dbReference type="Proteomes" id="UP000261600"/>
    </source>
</evidence>
<dbReference type="SUPFAM" id="SSF57535">
    <property type="entry name" value="Complement control module/SCR domain"/>
    <property type="match status" value="3"/>
</dbReference>
<evidence type="ECO:0000256" key="5">
    <source>
        <dbReference type="PROSITE-ProRule" id="PRU00302"/>
    </source>
</evidence>
<name>A0A3Q3JAD1_MONAL</name>
<dbReference type="InterPro" id="IPR051503">
    <property type="entry name" value="ComplSys_Reg/VirEntry_Med"/>
</dbReference>
<feature type="domain" description="Sushi" evidence="6">
    <location>
        <begin position="168"/>
        <end position="221"/>
    </location>
</feature>
<evidence type="ECO:0000256" key="4">
    <source>
        <dbReference type="ARBA" id="ARBA00023157"/>
    </source>
</evidence>
<feature type="disulfide bond" evidence="5">
    <location>
        <begin position="44"/>
        <end position="87"/>
    </location>
</feature>
<dbReference type="CDD" id="cd00033">
    <property type="entry name" value="CCP"/>
    <property type="match status" value="2"/>
</dbReference>